<accession>E3K0V2</accession>
<evidence type="ECO:0000313" key="3">
    <source>
        <dbReference type="EMBL" id="EFP77927.2"/>
    </source>
</evidence>
<dbReference type="InterPro" id="IPR023210">
    <property type="entry name" value="NADP_OxRdtase_dom"/>
</dbReference>
<proteinExistence type="predicted"/>
<dbReference type="PANTHER" id="PTHR43625:SF78">
    <property type="entry name" value="PYRIDOXAL REDUCTASE-RELATED"/>
    <property type="match status" value="1"/>
</dbReference>
<protein>
    <recommendedName>
        <fullName evidence="2">NADP-dependent oxidoreductase domain-containing protein</fullName>
    </recommendedName>
</protein>
<dbReference type="FunCoup" id="E3K0V2">
    <property type="interactions" value="274"/>
</dbReference>
<dbReference type="HOGENOM" id="CLU_023205_2_1_1"/>
<dbReference type="InterPro" id="IPR036812">
    <property type="entry name" value="NAD(P)_OxRdtase_dom_sf"/>
</dbReference>
<dbReference type="STRING" id="418459.E3K0V2"/>
<dbReference type="GO" id="GO:0005737">
    <property type="term" value="C:cytoplasm"/>
    <property type="evidence" value="ECO:0000318"/>
    <property type="project" value="GO_Central"/>
</dbReference>
<dbReference type="Gene3D" id="3.20.20.100">
    <property type="entry name" value="NADP-dependent oxidoreductase domain"/>
    <property type="match status" value="1"/>
</dbReference>
<keyword evidence="4" id="KW-1185">Reference proteome</keyword>
<keyword evidence="1" id="KW-0560">Oxidoreductase</keyword>
<dbReference type="InParanoid" id="E3K0V2"/>
<reference key="1">
    <citation type="submission" date="2007-01" db="EMBL/GenBank/DDBJ databases">
        <title>The Genome Sequence of Puccinia graminis f. sp. tritici Strain CRL 75-36-700-3.</title>
        <authorList>
            <consortium name="The Broad Institute Genome Sequencing Platform"/>
            <person name="Birren B."/>
            <person name="Lander E."/>
            <person name="Galagan J."/>
            <person name="Nusbaum C."/>
            <person name="Devon K."/>
            <person name="Cuomo C."/>
            <person name="Jaffe D."/>
            <person name="Butler J."/>
            <person name="Alvarez P."/>
            <person name="Gnerre S."/>
            <person name="Grabherr M."/>
            <person name="Mauceli E."/>
            <person name="Brockman W."/>
            <person name="Young S."/>
            <person name="LaButti K."/>
            <person name="Sykes S."/>
            <person name="DeCaprio D."/>
            <person name="Crawford M."/>
            <person name="Koehrsen M."/>
            <person name="Engels R."/>
            <person name="Montgomery P."/>
            <person name="Pearson M."/>
            <person name="Howarth C."/>
            <person name="Larson L."/>
            <person name="White J."/>
            <person name="Zeng Q."/>
            <person name="Kodira C."/>
            <person name="Yandava C."/>
            <person name="Alvarado L."/>
            <person name="O'Leary S."/>
            <person name="Szabo L."/>
            <person name="Dean R."/>
            <person name="Schein J."/>
        </authorList>
    </citation>
    <scope>NUCLEOTIDE SEQUENCE</scope>
    <source>
        <strain>CRL 75-36-700-3</strain>
    </source>
</reference>
<dbReference type="SUPFAM" id="SSF51430">
    <property type="entry name" value="NAD(P)-linked oxidoreductase"/>
    <property type="match status" value="1"/>
</dbReference>
<evidence type="ECO:0000259" key="2">
    <source>
        <dbReference type="Pfam" id="PF00248"/>
    </source>
</evidence>
<dbReference type="KEGG" id="pgr:PGTG_03883"/>
<dbReference type="OrthoDB" id="37537at2759"/>
<gene>
    <name evidence="3" type="ORF">PGTG_03883</name>
</gene>
<dbReference type="AlphaFoldDB" id="E3K0V2"/>
<dbReference type="GeneID" id="10541073"/>
<dbReference type="PANTHER" id="PTHR43625">
    <property type="entry name" value="AFLATOXIN B1 ALDEHYDE REDUCTASE"/>
    <property type="match status" value="1"/>
</dbReference>
<dbReference type="EMBL" id="DS178269">
    <property type="protein sequence ID" value="EFP77927.2"/>
    <property type="molecule type" value="Genomic_DNA"/>
</dbReference>
<dbReference type="GO" id="GO:0016491">
    <property type="term" value="F:oxidoreductase activity"/>
    <property type="evidence" value="ECO:0007669"/>
    <property type="project" value="UniProtKB-KW"/>
</dbReference>
<evidence type="ECO:0000313" key="4">
    <source>
        <dbReference type="Proteomes" id="UP000008783"/>
    </source>
</evidence>
<reference evidence="4" key="2">
    <citation type="journal article" date="2011" name="Proc. Natl. Acad. Sci. U.S.A.">
        <title>Obligate biotrophy features unraveled by the genomic analysis of rust fungi.</title>
        <authorList>
            <person name="Duplessis S."/>
            <person name="Cuomo C.A."/>
            <person name="Lin Y.-C."/>
            <person name="Aerts A."/>
            <person name="Tisserant E."/>
            <person name="Veneault-Fourrey C."/>
            <person name="Joly D.L."/>
            <person name="Hacquard S."/>
            <person name="Amselem J."/>
            <person name="Cantarel B.L."/>
            <person name="Chiu R."/>
            <person name="Coutinho P.M."/>
            <person name="Feau N."/>
            <person name="Field M."/>
            <person name="Frey P."/>
            <person name="Gelhaye E."/>
            <person name="Goldberg J."/>
            <person name="Grabherr M.G."/>
            <person name="Kodira C.D."/>
            <person name="Kohler A."/>
            <person name="Kuees U."/>
            <person name="Lindquist E.A."/>
            <person name="Lucas S.M."/>
            <person name="Mago R."/>
            <person name="Mauceli E."/>
            <person name="Morin E."/>
            <person name="Murat C."/>
            <person name="Pangilinan J.L."/>
            <person name="Park R."/>
            <person name="Pearson M."/>
            <person name="Quesneville H."/>
            <person name="Rouhier N."/>
            <person name="Sakthikumar S."/>
            <person name="Salamov A.A."/>
            <person name="Schmutz J."/>
            <person name="Selles B."/>
            <person name="Shapiro H."/>
            <person name="Tanguay P."/>
            <person name="Tuskan G.A."/>
            <person name="Henrissat B."/>
            <person name="Van de Peer Y."/>
            <person name="Rouze P."/>
            <person name="Ellis J.G."/>
            <person name="Dodds P.N."/>
            <person name="Schein J.E."/>
            <person name="Zhong S."/>
            <person name="Hamelin R.C."/>
            <person name="Grigoriev I.V."/>
            <person name="Szabo L.J."/>
            <person name="Martin F."/>
        </authorList>
    </citation>
    <scope>NUCLEOTIDE SEQUENCE [LARGE SCALE GENOMIC DNA]</scope>
    <source>
        <strain evidence="4">CRL 75-36-700-3 / race SCCL</strain>
    </source>
</reference>
<sequence>MAREGPYGAVLHGAHAAVQNLKLNRRLCRAISTGGCRIEGKSSILVRFDIVGLPANPDEARKLKSEFSIDCFPSPSSDFLVTPVARPELPALRMVIDITAQRKLGHQTGEPVSVCPIGYGLMRLTWAPNETPDEKAFKTIHAFLTGGGRFLNSGEFYGNGPDRLHANLELLARFFDAYPEWAQEGKCFLSVKGGINLDGGKMNHPDGSIEALRKSVDTINLKLGGKKKMDLFEMARVDKKVPIEDVMKSYKILINEGKFKHVGLSEVSAETIRRAHAVHPISAVEVEYSPWLLDIEHNGILATCEELRIPIVAYSPLGLGMLTGKIKSLDDLDPNDMRRHFDRFQPENFQHNIKLADKFTSLAQKKKCTSVQLVLAWLLTQSDLIIPIPGSTRPEGVQETLETLNLTLSDQEVHEIRGFVDRADFKGLRYGAMHQASLNG</sequence>
<feature type="domain" description="NADP-dependent oxidoreductase" evidence="2">
    <location>
        <begin position="116"/>
        <end position="419"/>
    </location>
</feature>
<evidence type="ECO:0000256" key="1">
    <source>
        <dbReference type="ARBA" id="ARBA00023002"/>
    </source>
</evidence>
<organism evidence="3 4">
    <name type="scientific">Puccinia graminis f. sp. tritici (strain CRL 75-36-700-3 / race SCCL)</name>
    <name type="common">Black stem rust fungus</name>
    <dbReference type="NCBI Taxonomy" id="418459"/>
    <lineage>
        <taxon>Eukaryota</taxon>
        <taxon>Fungi</taxon>
        <taxon>Dikarya</taxon>
        <taxon>Basidiomycota</taxon>
        <taxon>Pucciniomycotina</taxon>
        <taxon>Pucciniomycetes</taxon>
        <taxon>Pucciniales</taxon>
        <taxon>Pucciniaceae</taxon>
        <taxon>Puccinia</taxon>
    </lineage>
</organism>
<dbReference type="eggNOG" id="KOG1575">
    <property type="taxonomic scope" value="Eukaryota"/>
</dbReference>
<dbReference type="Pfam" id="PF00248">
    <property type="entry name" value="Aldo_ket_red"/>
    <property type="match status" value="1"/>
</dbReference>
<dbReference type="CDD" id="cd19077">
    <property type="entry name" value="AKR_AKR8A1-2"/>
    <property type="match status" value="1"/>
</dbReference>
<name>E3K0V2_PUCGT</name>
<dbReference type="RefSeq" id="XP_003322346.2">
    <property type="nucleotide sequence ID" value="XM_003322298.2"/>
</dbReference>
<dbReference type="Proteomes" id="UP000008783">
    <property type="component" value="Unassembled WGS sequence"/>
</dbReference>
<dbReference type="InterPro" id="IPR050791">
    <property type="entry name" value="Aldo-Keto_reductase"/>
</dbReference>
<dbReference type="VEuPathDB" id="FungiDB:PGTG_03883"/>